<evidence type="ECO:0000313" key="1">
    <source>
        <dbReference type="EMBL" id="EMB16748.1"/>
    </source>
</evidence>
<dbReference type="PATRIC" id="fig|1263867.3.peg.2735"/>
<dbReference type="PIRSF" id="PIRSF008502">
    <property type="entry name" value="UCP008502"/>
    <property type="match status" value="1"/>
</dbReference>
<dbReference type="InterPro" id="IPR012545">
    <property type="entry name" value="DUF1697"/>
</dbReference>
<protein>
    <submittedName>
        <fullName evidence="1">Protein containing DUF1697</fullName>
    </submittedName>
</protein>
<evidence type="ECO:0000313" key="2">
    <source>
        <dbReference type="Proteomes" id="UP000011529"/>
    </source>
</evidence>
<gene>
    <name evidence="1" type="ORF">RE6C_02563</name>
</gene>
<name>M2B4S9_9BACT</name>
<dbReference type="PANTHER" id="PTHR36439:SF1">
    <property type="entry name" value="DUF1697 DOMAIN-CONTAINING PROTEIN"/>
    <property type="match status" value="1"/>
</dbReference>
<reference evidence="1" key="2">
    <citation type="journal article" date="2013" name="Mar. Genomics">
        <title>Expression of sulfatases in Rhodopirellula baltica and the diversity of sulfatases in the genus Rhodopirellula.</title>
        <authorList>
            <person name="Wegner C.E."/>
            <person name="Richter-Heitmann T."/>
            <person name="Klindworth A."/>
            <person name="Klockow C."/>
            <person name="Richter M."/>
            <person name="Achstetter T."/>
            <person name="Glockner F.O."/>
            <person name="Harder J."/>
        </authorList>
    </citation>
    <scope>NUCLEOTIDE SEQUENCE [LARGE SCALE GENOMIC DNA]</scope>
    <source>
        <strain evidence="1">6C</strain>
    </source>
</reference>
<sequence length="211" mass="23001">MRLSTADTAAIFDSHETCFIASSPTFLPLRKCMTTWIALFRGINVGGKNKLPMAALRSTLESIGCQTVRTYIQSGNVVFTCESTSKAKLAQRIARVVDESFGFVPQVMLLTPDEFRAAVTNNPFPDAAAFPKTLHFFFLSGTPDDPDLASIADLATETERFELIGDVFYLHTPDGFGTSKLAKGVERKLGVATTARNHSTIEKIASLLDSE</sequence>
<dbReference type="Proteomes" id="UP000011529">
    <property type="component" value="Unassembled WGS sequence"/>
</dbReference>
<organism evidence="1 2">
    <name type="scientific">Rhodopirellula europaea 6C</name>
    <dbReference type="NCBI Taxonomy" id="1263867"/>
    <lineage>
        <taxon>Bacteria</taxon>
        <taxon>Pseudomonadati</taxon>
        <taxon>Planctomycetota</taxon>
        <taxon>Planctomycetia</taxon>
        <taxon>Pirellulales</taxon>
        <taxon>Pirellulaceae</taxon>
        <taxon>Rhodopirellula</taxon>
    </lineage>
</organism>
<accession>M2B4S9</accession>
<dbReference type="Gene3D" id="3.30.70.1280">
    <property type="entry name" value="SP0830-like domains"/>
    <property type="match status" value="1"/>
</dbReference>
<reference evidence="1" key="1">
    <citation type="submission" date="2012-11" db="EMBL/GenBank/DDBJ databases">
        <title>Permanent draft genomes of Rhodopirellula europaea strain SH398 and 6C.</title>
        <authorList>
            <person name="Richter M."/>
            <person name="Richter-Heitmann T."/>
            <person name="Frank C."/>
            <person name="Harder J."/>
            <person name="Glockner F.O."/>
        </authorList>
    </citation>
    <scope>NUCLEOTIDE SEQUENCE</scope>
    <source>
        <strain evidence="1">6C</strain>
    </source>
</reference>
<dbReference type="Pfam" id="PF08002">
    <property type="entry name" value="DUF1697"/>
    <property type="match status" value="1"/>
</dbReference>
<dbReference type="AlphaFoldDB" id="M2B4S9"/>
<dbReference type="PANTHER" id="PTHR36439">
    <property type="entry name" value="BLL4334 PROTEIN"/>
    <property type="match status" value="1"/>
</dbReference>
<keyword evidence="2" id="KW-1185">Reference proteome</keyword>
<proteinExistence type="predicted"/>
<dbReference type="EMBL" id="ANMO01000117">
    <property type="protein sequence ID" value="EMB16748.1"/>
    <property type="molecule type" value="Genomic_DNA"/>
</dbReference>
<comment type="caution">
    <text evidence="1">The sequence shown here is derived from an EMBL/GenBank/DDBJ whole genome shotgun (WGS) entry which is preliminary data.</text>
</comment>
<dbReference type="SUPFAM" id="SSF160379">
    <property type="entry name" value="SP0830-like"/>
    <property type="match status" value="1"/>
</dbReference>